<accession>A0A9W8J6E9</accession>
<organism evidence="1 2">
    <name type="scientific">Candolleomyces eurysporus</name>
    <dbReference type="NCBI Taxonomy" id="2828524"/>
    <lineage>
        <taxon>Eukaryota</taxon>
        <taxon>Fungi</taxon>
        <taxon>Dikarya</taxon>
        <taxon>Basidiomycota</taxon>
        <taxon>Agaricomycotina</taxon>
        <taxon>Agaricomycetes</taxon>
        <taxon>Agaricomycetidae</taxon>
        <taxon>Agaricales</taxon>
        <taxon>Agaricineae</taxon>
        <taxon>Psathyrellaceae</taxon>
        <taxon>Candolleomyces</taxon>
    </lineage>
</organism>
<dbReference type="Proteomes" id="UP001140091">
    <property type="component" value="Unassembled WGS sequence"/>
</dbReference>
<feature type="non-terminal residue" evidence="1">
    <location>
        <position position="1"/>
    </location>
</feature>
<evidence type="ECO:0000313" key="2">
    <source>
        <dbReference type="Proteomes" id="UP001140091"/>
    </source>
</evidence>
<gene>
    <name evidence="1" type="ORF">H1R20_g11755</name>
</gene>
<dbReference type="EMBL" id="JANBPK010001190">
    <property type="protein sequence ID" value="KAJ2925315.1"/>
    <property type="molecule type" value="Genomic_DNA"/>
</dbReference>
<protein>
    <submittedName>
        <fullName evidence="1">Uncharacterized protein</fullName>
    </submittedName>
</protein>
<proteinExistence type="predicted"/>
<evidence type="ECO:0000313" key="1">
    <source>
        <dbReference type="EMBL" id="KAJ2925315.1"/>
    </source>
</evidence>
<reference evidence="1" key="1">
    <citation type="submission" date="2022-06" db="EMBL/GenBank/DDBJ databases">
        <title>Genome Sequence of Candolleomyces eurysporus.</title>
        <authorList>
            <person name="Buettner E."/>
        </authorList>
    </citation>
    <scope>NUCLEOTIDE SEQUENCE</scope>
    <source>
        <strain evidence="1">VTCC 930004</strain>
    </source>
</reference>
<name>A0A9W8J6E9_9AGAR</name>
<keyword evidence="2" id="KW-1185">Reference proteome</keyword>
<sequence length="121" mass="13759">MLLYGPITQATHPDVTDKAITRKAIEMVIAEFSIVLIEIWVKAAILERMAVLMKNGYPYSMMEDNDQYHDSIRYIIHCCSMDVLVAEEGITTQELDARLWSQPMKATCSTIHGIRLLPLAF</sequence>
<dbReference type="AlphaFoldDB" id="A0A9W8J6E9"/>
<comment type="caution">
    <text evidence="1">The sequence shown here is derived from an EMBL/GenBank/DDBJ whole genome shotgun (WGS) entry which is preliminary data.</text>
</comment>